<dbReference type="InterPro" id="IPR036390">
    <property type="entry name" value="WH_DNA-bd_sf"/>
</dbReference>
<evidence type="ECO:0000256" key="2">
    <source>
        <dbReference type="ARBA" id="ARBA00023015"/>
    </source>
</evidence>
<dbReference type="GeneID" id="28937831"/>
<feature type="compositionally biased region" description="Low complexity" evidence="7">
    <location>
        <begin position="553"/>
        <end position="562"/>
    </location>
</feature>
<dbReference type="GO" id="GO:0005634">
    <property type="term" value="C:nucleus"/>
    <property type="evidence" value="ECO:0007669"/>
    <property type="project" value="UniProtKB-SubCell"/>
</dbReference>
<evidence type="ECO:0000256" key="4">
    <source>
        <dbReference type="ARBA" id="ARBA00023163"/>
    </source>
</evidence>
<dbReference type="CDD" id="cd00059">
    <property type="entry name" value="FH_FOX"/>
    <property type="match status" value="1"/>
</dbReference>
<proteinExistence type="predicted"/>
<evidence type="ECO:0000259" key="8">
    <source>
        <dbReference type="PROSITE" id="PS50006"/>
    </source>
</evidence>
<dbReference type="InterPro" id="IPR036388">
    <property type="entry name" value="WH-like_DNA-bd_sf"/>
</dbReference>
<dbReference type="Gene3D" id="1.10.10.10">
    <property type="entry name" value="Winged helix-like DNA-binding domain superfamily/Winged helix DNA-binding domain"/>
    <property type="match status" value="1"/>
</dbReference>
<dbReference type="PROSITE" id="PS50039">
    <property type="entry name" value="FORK_HEAD_3"/>
    <property type="match status" value="1"/>
</dbReference>
<evidence type="ECO:0000256" key="6">
    <source>
        <dbReference type="PROSITE-ProRule" id="PRU00089"/>
    </source>
</evidence>
<feature type="domain" description="FHA" evidence="8">
    <location>
        <begin position="54"/>
        <end position="109"/>
    </location>
</feature>
<gene>
    <name evidence="10" type="ORF">T552_03112</name>
</gene>
<feature type="domain" description="Fork-head" evidence="9">
    <location>
        <begin position="237"/>
        <end position="331"/>
    </location>
</feature>
<evidence type="ECO:0000256" key="5">
    <source>
        <dbReference type="ARBA" id="ARBA00023242"/>
    </source>
</evidence>
<keyword evidence="2" id="KW-0805">Transcription regulation</keyword>
<feature type="DNA-binding region" description="Fork-head" evidence="6">
    <location>
        <begin position="237"/>
        <end position="331"/>
    </location>
</feature>
<feature type="region of interest" description="Disordered" evidence="7">
    <location>
        <begin position="552"/>
        <end position="575"/>
    </location>
</feature>
<dbReference type="SUPFAM" id="SSF49879">
    <property type="entry name" value="SMAD/FHA domain"/>
    <property type="match status" value="1"/>
</dbReference>
<comment type="caution">
    <text evidence="10">The sequence shown here is derived from an EMBL/GenBank/DDBJ whole genome shotgun (WGS) entry which is preliminary data.</text>
</comment>
<dbReference type="FunFam" id="1.10.10.10:FF:000030">
    <property type="entry name" value="Forkhead box protein K2"/>
    <property type="match status" value="1"/>
</dbReference>
<accession>A0A0W4ZBT2</accession>
<evidence type="ECO:0000313" key="10">
    <source>
        <dbReference type="EMBL" id="KTW25840.1"/>
    </source>
</evidence>
<protein>
    <submittedName>
        <fullName evidence="10">Uncharacterized protein</fullName>
    </submittedName>
</protein>
<comment type="subcellular location">
    <subcellularLocation>
        <location evidence="1 6">Nucleus</location>
    </subcellularLocation>
</comment>
<dbReference type="PROSITE" id="PS00658">
    <property type="entry name" value="FORK_HEAD_2"/>
    <property type="match status" value="1"/>
</dbReference>
<keyword evidence="3 6" id="KW-0238">DNA-binding</keyword>
<dbReference type="GO" id="GO:0000978">
    <property type="term" value="F:RNA polymerase II cis-regulatory region sequence-specific DNA binding"/>
    <property type="evidence" value="ECO:0007669"/>
    <property type="project" value="TreeGrafter"/>
</dbReference>
<dbReference type="PANTHER" id="PTHR45881:SF1">
    <property type="entry name" value="FORK HEAD PROTEIN HOMOLOG 2"/>
    <property type="match status" value="1"/>
</dbReference>
<dbReference type="SMART" id="SM00339">
    <property type="entry name" value="FH"/>
    <property type="match status" value="1"/>
</dbReference>
<dbReference type="SUPFAM" id="SSF46785">
    <property type="entry name" value="Winged helix' DNA-binding domain"/>
    <property type="match status" value="1"/>
</dbReference>
<dbReference type="Proteomes" id="UP000054454">
    <property type="component" value="Unassembled WGS sequence"/>
</dbReference>
<dbReference type="RefSeq" id="XP_018224420.1">
    <property type="nucleotide sequence ID" value="XM_018371628.1"/>
</dbReference>
<evidence type="ECO:0000256" key="1">
    <source>
        <dbReference type="ARBA" id="ARBA00004123"/>
    </source>
</evidence>
<dbReference type="Pfam" id="PF00250">
    <property type="entry name" value="Forkhead"/>
    <property type="match status" value="1"/>
</dbReference>
<dbReference type="PRINTS" id="PR00053">
    <property type="entry name" value="FORKHEAD"/>
</dbReference>
<dbReference type="InterPro" id="IPR000253">
    <property type="entry name" value="FHA_dom"/>
</dbReference>
<dbReference type="GO" id="GO:0000981">
    <property type="term" value="F:DNA-binding transcription factor activity, RNA polymerase II-specific"/>
    <property type="evidence" value="ECO:0007669"/>
    <property type="project" value="TreeGrafter"/>
</dbReference>
<keyword evidence="5 6" id="KW-0539">Nucleus</keyword>
<name>A0A0W4ZBT2_PNEC8</name>
<organism evidence="10 11">
    <name type="scientific">Pneumocystis carinii (strain B80)</name>
    <name type="common">Rat pneumocystis pneumonia agent</name>
    <name type="synonym">Pneumocystis carinii f. sp. carinii</name>
    <dbReference type="NCBI Taxonomy" id="1408658"/>
    <lineage>
        <taxon>Eukaryota</taxon>
        <taxon>Fungi</taxon>
        <taxon>Dikarya</taxon>
        <taxon>Ascomycota</taxon>
        <taxon>Taphrinomycotina</taxon>
        <taxon>Pneumocystomycetes</taxon>
        <taxon>Pneumocystaceae</taxon>
        <taxon>Pneumocystis</taxon>
    </lineage>
</organism>
<sequence>MTINTFEMQSKNSLDIMTKNEDTSIIESQQSRNVQAYAKLEFEAFSFYIQTLQVIIGRKVNKLDQVDVHIGSTKAISRQHAKLFYDFTSQRFEIFVMGKNGAFINEEFVECGQTIPLYDKTKIQIGKVLFTFLLPKSTGKENIENGNIRENQGIEKLEFPQDISLLSNGVSTDQSLVTCPNINLKIGLIKTDEPDILSIPSKVLDNEASNAVNSTFHDESLLSHTESFNVSMKEHSKPNLSYASLIAQAILSSPSKKMTLSDIYEWITDTYKYYKYAQNGWQNSIRHSLSLNKAFKKVSRKDGEPGKGSFWMINSEYQCQFEDGIYKRNRKGIVSSYQHSTTPSITADETSRSSTDSIPIVIMQDGQLALNPEYFNTVNDNNDSNKIQIVQAIVFLQRYIITQLGPHAKIPQNAAAIANALIVALDQQLQKYQSHKNFISNIFKNLTFLLPNTNEKMHTSLNEFSTENKQYIANTSTSLEFMTQIPKSSEVSKEILNSSINQSYSFNNKLVSKELYPIQVPPPPPYYSKPLESNTENNLSLNSIKKKKHQFLSSESYSINSESTHRQGLKRPHEG</sequence>
<reference evidence="11" key="1">
    <citation type="journal article" date="2016" name="Nat. Commun.">
        <title>Genome analysis of three Pneumocystis species reveals adaptation mechanisms to life exclusively in mammalian hosts.</title>
        <authorList>
            <person name="Ma L."/>
            <person name="Chen Z."/>
            <person name="Huang D.W."/>
            <person name="Kutty G."/>
            <person name="Ishihara M."/>
            <person name="Wang H."/>
            <person name="Abouelleil A."/>
            <person name="Bishop L."/>
            <person name="Davey E."/>
            <person name="Deng R."/>
            <person name="Deng X."/>
            <person name="Fan L."/>
            <person name="Fantoni G."/>
            <person name="Fitzgerald M."/>
            <person name="Gogineni E."/>
            <person name="Goldberg J.M."/>
            <person name="Handley G."/>
            <person name="Hu X."/>
            <person name="Huber C."/>
            <person name="Jiao X."/>
            <person name="Jones K."/>
            <person name="Levin J.Z."/>
            <person name="Liu Y."/>
            <person name="Macdonald P."/>
            <person name="Melnikov A."/>
            <person name="Raley C."/>
            <person name="Sassi M."/>
            <person name="Sherman B.T."/>
            <person name="Song X."/>
            <person name="Sykes S."/>
            <person name="Tran B."/>
            <person name="Walsh L."/>
            <person name="Xia Y."/>
            <person name="Yang J."/>
            <person name="Young S."/>
            <person name="Zeng Q."/>
            <person name="Zheng X."/>
            <person name="Stephens R."/>
            <person name="Nusbaum C."/>
            <person name="Birren B.W."/>
            <person name="Azadi P."/>
            <person name="Lempicki R.A."/>
            <person name="Cuomo C.A."/>
            <person name="Kovacs J.A."/>
        </authorList>
    </citation>
    <scope>NUCLEOTIDE SEQUENCE [LARGE SCALE GENOMIC DNA]</scope>
    <source>
        <strain evidence="11">B80</strain>
    </source>
</reference>
<dbReference type="SMART" id="SM00240">
    <property type="entry name" value="FHA"/>
    <property type="match status" value="1"/>
</dbReference>
<evidence type="ECO:0000259" key="9">
    <source>
        <dbReference type="PROSITE" id="PS50039"/>
    </source>
</evidence>
<keyword evidence="11" id="KW-1185">Reference proteome</keyword>
<dbReference type="Gene3D" id="2.60.200.20">
    <property type="match status" value="1"/>
</dbReference>
<dbReference type="InterPro" id="IPR001766">
    <property type="entry name" value="Fork_head_dom"/>
</dbReference>
<dbReference type="PANTHER" id="PTHR45881">
    <property type="entry name" value="CHECKPOINT SUPPRESSOR 1-LIKE, ISOFORM A-RELATED"/>
    <property type="match status" value="1"/>
</dbReference>
<dbReference type="CDD" id="cd22701">
    <property type="entry name" value="FHA_FKH1-like"/>
    <property type="match status" value="1"/>
</dbReference>
<dbReference type="InterPro" id="IPR030456">
    <property type="entry name" value="TF_fork_head_CS_2"/>
</dbReference>
<dbReference type="InterPro" id="IPR008984">
    <property type="entry name" value="SMAD_FHA_dom_sf"/>
</dbReference>
<evidence type="ECO:0000256" key="7">
    <source>
        <dbReference type="SAM" id="MobiDB-lite"/>
    </source>
</evidence>
<dbReference type="AlphaFoldDB" id="A0A0W4ZBT2"/>
<dbReference type="PROSITE" id="PS50006">
    <property type="entry name" value="FHA_DOMAIN"/>
    <property type="match status" value="1"/>
</dbReference>
<evidence type="ECO:0000313" key="11">
    <source>
        <dbReference type="Proteomes" id="UP000054454"/>
    </source>
</evidence>
<keyword evidence="4" id="KW-0804">Transcription</keyword>
<dbReference type="Pfam" id="PF00498">
    <property type="entry name" value="FHA"/>
    <property type="match status" value="1"/>
</dbReference>
<dbReference type="VEuPathDB" id="FungiDB:T552_03112"/>
<evidence type="ECO:0000256" key="3">
    <source>
        <dbReference type="ARBA" id="ARBA00023125"/>
    </source>
</evidence>
<dbReference type="OrthoDB" id="5954824at2759"/>
<dbReference type="EMBL" id="LFVZ01000015">
    <property type="protein sequence ID" value="KTW25840.1"/>
    <property type="molecule type" value="Genomic_DNA"/>
</dbReference>